<dbReference type="InterPro" id="IPR051002">
    <property type="entry name" value="UBA_autophagy_assoc_protein"/>
</dbReference>
<keyword evidence="6" id="KW-1185">Reference proteome</keyword>
<dbReference type="Gene3D" id="2.60.40.2840">
    <property type="match status" value="1"/>
</dbReference>
<sequence length="587" mass="66898">MKSSGIAKNAVLHASQSSSRFFGFVFQASSFILPQTSSMMFMSSDWAGQSLSTLIFFAWRNFVVEMDVGWKTTREYYTWISAQTNVDNTVLFKAYYLPSDDDDYYQFCYVNHNGDVRGASIPFQFSYNPEDEDILMNIVEKLTEENAVLQGQLSSLEVENRTQAGKIQNLQDDLLSATEKVERLEKENMELTIHAKNHEGEIDTMNKTIQSLNIELQMQRSQEEKLLSDFKEMEKTMERIKEDKKHSENLQIDIKIAEEEKLKLETELKLYVYAEYEAFYHFSHVCQRYEEKEKTSLAEREELKQALERSEAEKHHLQSEDLAKQKVLENMTCTANQCKEENVKLKAELENKTGANIFCSALQFAHIIIAVPSMSLECGRKPENPEETHANPGRTYKILAHVVQGYIGGLSTALQNGVDKPLMAVGLAYRRKMNEFNKVLDLERSLVQKDEDLRSAEETMAGLSKQVDFLERCALHSSCSGCERRSAGKQSSDVTALLSGCPALTARPEKQSAEDRQRKGENGNKKKQIETLQSTVAKLEGEVKEMKNARKMQAEKTETELRAQLACSEDKILGLELQLAEQQVKTH</sequence>
<comment type="caution">
    <text evidence="5">The sequence shown here is derived from an EMBL/GenBank/DDBJ whole genome shotgun (WGS) entry which is preliminary data.</text>
</comment>
<gene>
    <name evidence="5" type="ORF">RIMI_LOCUS7978285</name>
</gene>
<dbReference type="Pfam" id="PF17751">
    <property type="entry name" value="SKICH"/>
    <property type="match status" value="1"/>
</dbReference>
<evidence type="ECO:0000256" key="3">
    <source>
        <dbReference type="SAM" id="MobiDB-lite"/>
    </source>
</evidence>
<organism evidence="5 6">
    <name type="scientific">Ranitomeya imitator</name>
    <name type="common">mimic poison frog</name>
    <dbReference type="NCBI Taxonomy" id="111125"/>
    <lineage>
        <taxon>Eukaryota</taxon>
        <taxon>Metazoa</taxon>
        <taxon>Chordata</taxon>
        <taxon>Craniata</taxon>
        <taxon>Vertebrata</taxon>
        <taxon>Euteleostomi</taxon>
        <taxon>Amphibia</taxon>
        <taxon>Batrachia</taxon>
        <taxon>Anura</taxon>
        <taxon>Neobatrachia</taxon>
        <taxon>Hyloidea</taxon>
        <taxon>Dendrobatidae</taxon>
        <taxon>Dendrobatinae</taxon>
        <taxon>Ranitomeya</taxon>
    </lineage>
</organism>
<feature type="coiled-coil region" evidence="2">
    <location>
        <begin position="439"/>
        <end position="473"/>
    </location>
</feature>
<feature type="compositionally biased region" description="Basic and acidic residues" evidence="3">
    <location>
        <begin position="507"/>
        <end position="529"/>
    </location>
</feature>
<accession>A0ABN9LF34</accession>
<feature type="domain" description="SKICH" evidence="4">
    <location>
        <begin position="68"/>
        <end position="125"/>
    </location>
</feature>
<dbReference type="PANTHER" id="PTHR31915:SF6">
    <property type="entry name" value="SKICH DOMAIN-CONTAINING PROTEIN"/>
    <property type="match status" value="1"/>
</dbReference>
<dbReference type="PANTHER" id="PTHR31915">
    <property type="entry name" value="SKICH DOMAIN-CONTAINING PROTEIN"/>
    <property type="match status" value="1"/>
</dbReference>
<protein>
    <recommendedName>
        <fullName evidence="4">SKICH domain-containing protein</fullName>
    </recommendedName>
</protein>
<feature type="coiled-coil region" evidence="2">
    <location>
        <begin position="139"/>
        <end position="355"/>
    </location>
</feature>
<evidence type="ECO:0000313" key="5">
    <source>
        <dbReference type="EMBL" id="CAJ0939286.1"/>
    </source>
</evidence>
<evidence type="ECO:0000256" key="2">
    <source>
        <dbReference type="SAM" id="Coils"/>
    </source>
</evidence>
<proteinExistence type="predicted"/>
<keyword evidence="1 2" id="KW-0175">Coiled coil</keyword>
<evidence type="ECO:0000259" key="4">
    <source>
        <dbReference type="Pfam" id="PF17751"/>
    </source>
</evidence>
<dbReference type="EMBL" id="CAUEEQ010015496">
    <property type="protein sequence ID" value="CAJ0939286.1"/>
    <property type="molecule type" value="Genomic_DNA"/>
</dbReference>
<name>A0ABN9LF34_9NEOB</name>
<evidence type="ECO:0000256" key="1">
    <source>
        <dbReference type="ARBA" id="ARBA00023054"/>
    </source>
</evidence>
<dbReference type="Proteomes" id="UP001176940">
    <property type="component" value="Unassembled WGS sequence"/>
</dbReference>
<reference evidence="5" key="1">
    <citation type="submission" date="2023-07" db="EMBL/GenBank/DDBJ databases">
        <authorList>
            <person name="Stuckert A."/>
        </authorList>
    </citation>
    <scope>NUCLEOTIDE SEQUENCE</scope>
</reference>
<dbReference type="InterPro" id="IPR041611">
    <property type="entry name" value="SKICH"/>
</dbReference>
<feature type="region of interest" description="Disordered" evidence="3">
    <location>
        <begin position="505"/>
        <end position="529"/>
    </location>
</feature>
<evidence type="ECO:0000313" key="6">
    <source>
        <dbReference type="Proteomes" id="UP001176940"/>
    </source>
</evidence>